<evidence type="ECO:0000313" key="3">
    <source>
        <dbReference type="Proteomes" id="UP001252186"/>
    </source>
</evidence>
<evidence type="ECO:0000256" key="1">
    <source>
        <dbReference type="SAM" id="SignalP"/>
    </source>
</evidence>
<dbReference type="Proteomes" id="UP001252186">
    <property type="component" value="Unassembled WGS sequence"/>
</dbReference>
<reference evidence="2 3" key="1">
    <citation type="submission" date="2023-09" db="EMBL/GenBank/DDBJ databases">
        <authorList>
            <person name="Rey-Velasco X."/>
        </authorList>
    </citation>
    <scope>NUCLEOTIDE SEQUENCE [LARGE SCALE GENOMIC DNA]</scope>
    <source>
        <strain evidence="2 3">P050</strain>
    </source>
</reference>
<protein>
    <submittedName>
        <fullName evidence="2">Uncharacterized protein</fullName>
    </submittedName>
</protein>
<feature type="signal peptide" evidence="1">
    <location>
        <begin position="1"/>
        <end position="21"/>
    </location>
</feature>
<dbReference type="EMBL" id="JAVRHV010000007">
    <property type="protein sequence ID" value="MDT0554083.1"/>
    <property type="molecule type" value="Genomic_DNA"/>
</dbReference>
<evidence type="ECO:0000313" key="2">
    <source>
        <dbReference type="EMBL" id="MDT0554083.1"/>
    </source>
</evidence>
<keyword evidence="3" id="KW-1185">Reference proteome</keyword>
<comment type="caution">
    <text evidence="2">The sequence shown here is derived from an EMBL/GenBank/DDBJ whole genome shotgun (WGS) entry which is preliminary data.</text>
</comment>
<keyword evidence="1" id="KW-0732">Signal</keyword>
<accession>A0ABU2YAJ1</accession>
<sequence length="128" mass="15003">MKLIKLFSFLTILFFAFQANSQNIIGVKSELHQNEYDNWVLTITPNQFDGYATETTKLDGVYAVLLCYTVKGKEYQKYTDCTNDFVKEGENVIHIASSYKKRGEINIMRVQFFRRDKPRETYPAKDCF</sequence>
<organism evidence="2 3">
    <name type="scientific">Urechidicola vernalis</name>
    <dbReference type="NCBI Taxonomy" id="3075600"/>
    <lineage>
        <taxon>Bacteria</taxon>
        <taxon>Pseudomonadati</taxon>
        <taxon>Bacteroidota</taxon>
        <taxon>Flavobacteriia</taxon>
        <taxon>Flavobacteriales</taxon>
        <taxon>Flavobacteriaceae</taxon>
        <taxon>Urechidicola</taxon>
    </lineage>
</organism>
<proteinExistence type="predicted"/>
<dbReference type="RefSeq" id="WP_311594167.1">
    <property type="nucleotide sequence ID" value="NZ_JAVRHV010000007.1"/>
</dbReference>
<gene>
    <name evidence="2" type="ORF">RM519_12555</name>
</gene>
<feature type="chain" id="PRO_5045920881" evidence="1">
    <location>
        <begin position="22"/>
        <end position="128"/>
    </location>
</feature>
<name>A0ABU2YAJ1_9FLAO</name>